<evidence type="ECO:0000256" key="2">
    <source>
        <dbReference type="ARBA" id="ARBA00008163"/>
    </source>
</evidence>
<keyword evidence="3" id="KW-1134">Transmembrane beta strand</keyword>
<organism evidence="9">
    <name type="scientific">Nitratifractor salsuginis</name>
    <dbReference type="NCBI Taxonomy" id="269261"/>
    <lineage>
        <taxon>Bacteria</taxon>
        <taxon>Pseudomonadati</taxon>
        <taxon>Campylobacterota</taxon>
        <taxon>Epsilonproteobacteria</taxon>
        <taxon>Campylobacterales</taxon>
        <taxon>Sulfurovaceae</taxon>
        <taxon>Nitratifractor</taxon>
    </lineage>
</organism>
<dbReference type="PANTHER" id="PTHR35093">
    <property type="entry name" value="OUTER MEMBRANE PROTEIN NMB0088-RELATED"/>
    <property type="match status" value="1"/>
</dbReference>
<comment type="similarity">
    <text evidence="2">Belongs to the OmpP1/FadL family.</text>
</comment>
<sequence>MKRYLKGTLLLGAAAASLNAAGYKLPEQSISSMALGAAYVAHTTGADTAYYNPANMAFMDPKSQFVEGALTLVHLPSIDFEGKQYGLLPANGGTKVENIPVGHLFYVSPAFGNWRFGMSVSAPGGLSKRWDDPVQKLYAEEFTLKIIEANPSVSYRINDQWSIGAGLRMVYTDGTVKSDGTVGGARVARDMTGDSIDWGYNLALSFRPTKDWNFAVTYRSNVNLTVDGSATLFYGSPVAPVYKGNASVKVPLPATLA</sequence>
<dbReference type="InterPro" id="IPR005017">
    <property type="entry name" value="OMPP1/FadL/TodX"/>
</dbReference>
<dbReference type="EMBL" id="DRNO01000094">
    <property type="protein sequence ID" value="HFC03499.1"/>
    <property type="molecule type" value="Genomic_DNA"/>
</dbReference>
<reference evidence="9" key="1">
    <citation type="journal article" date="2020" name="mSystems">
        <title>Genome- and Community-Level Interaction Insights into Carbon Utilization and Element Cycling Functions of Hydrothermarchaeota in Hydrothermal Sediment.</title>
        <authorList>
            <person name="Zhou Z."/>
            <person name="Liu Y."/>
            <person name="Xu W."/>
            <person name="Pan J."/>
            <person name="Luo Z.H."/>
            <person name="Li M."/>
        </authorList>
    </citation>
    <scope>NUCLEOTIDE SEQUENCE [LARGE SCALE GENOMIC DNA]</scope>
    <source>
        <strain evidence="9">HyVt-513</strain>
    </source>
</reference>
<name>A0A7V2SIL2_9BACT</name>
<protein>
    <submittedName>
        <fullName evidence="9">Long-chain fatty acid transporter</fullName>
    </submittedName>
</protein>
<accession>A0A7V2SIL2</accession>
<keyword evidence="7" id="KW-0998">Cell outer membrane</keyword>
<dbReference type="Proteomes" id="UP000885722">
    <property type="component" value="Unassembled WGS sequence"/>
</dbReference>
<gene>
    <name evidence="9" type="ORF">ENJ74_01375</name>
</gene>
<feature type="chain" id="PRO_5031246800" evidence="8">
    <location>
        <begin position="21"/>
        <end position="257"/>
    </location>
</feature>
<dbReference type="GO" id="GO:0009279">
    <property type="term" value="C:cell outer membrane"/>
    <property type="evidence" value="ECO:0007669"/>
    <property type="project" value="UniProtKB-SubCell"/>
</dbReference>
<evidence type="ECO:0000256" key="4">
    <source>
        <dbReference type="ARBA" id="ARBA00022692"/>
    </source>
</evidence>
<evidence type="ECO:0000256" key="7">
    <source>
        <dbReference type="ARBA" id="ARBA00023237"/>
    </source>
</evidence>
<dbReference type="Pfam" id="PF03349">
    <property type="entry name" value="Toluene_X"/>
    <property type="match status" value="1"/>
</dbReference>
<evidence type="ECO:0000256" key="1">
    <source>
        <dbReference type="ARBA" id="ARBA00004571"/>
    </source>
</evidence>
<dbReference type="GO" id="GO:0015483">
    <property type="term" value="F:long-chain fatty acid transporting porin activity"/>
    <property type="evidence" value="ECO:0007669"/>
    <property type="project" value="TreeGrafter"/>
</dbReference>
<comment type="caution">
    <text evidence="9">The sequence shown here is derived from an EMBL/GenBank/DDBJ whole genome shotgun (WGS) entry which is preliminary data.</text>
</comment>
<dbReference type="SUPFAM" id="SSF56935">
    <property type="entry name" value="Porins"/>
    <property type="match status" value="1"/>
</dbReference>
<keyword evidence="5 8" id="KW-0732">Signal</keyword>
<evidence type="ECO:0000256" key="6">
    <source>
        <dbReference type="ARBA" id="ARBA00023136"/>
    </source>
</evidence>
<dbReference type="PANTHER" id="PTHR35093:SF8">
    <property type="entry name" value="OUTER MEMBRANE PROTEIN NMB0088-RELATED"/>
    <property type="match status" value="1"/>
</dbReference>
<keyword evidence="4" id="KW-0812">Transmembrane</keyword>
<dbReference type="Gene3D" id="2.40.160.60">
    <property type="entry name" value="Outer membrane protein transport protein (OMPP1/FadL/TodX)"/>
    <property type="match status" value="1"/>
</dbReference>
<feature type="signal peptide" evidence="8">
    <location>
        <begin position="1"/>
        <end position="20"/>
    </location>
</feature>
<keyword evidence="6" id="KW-0472">Membrane</keyword>
<evidence type="ECO:0000256" key="3">
    <source>
        <dbReference type="ARBA" id="ARBA00022452"/>
    </source>
</evidence>
<evidence type="ECO:0000256" key="5">
    <source>
        <dbReference type="ARBA" id="ARBA00022729"/>
    </source>
</evidence>
<evidence type="ECO:0000256" key="8">
    <source>
        <dbReference type="SAM" id="SignalP"/>
    </source>
</evidence>
<dbReference type="AlphaFoldDB" id="A0A7V2SIL2"/>
<comment type="subcellular location">
    <subcellularLocation>
        <location evidence="1">Cell outer membrane</location>
        <topology evidence="1">Multi-pass membrane protein</topology>
    </subcellularLocation>
</comment>
<proteinExistence type="inferred from homology"/>
<evidence type="ECO:0000313" key="9">
    <source>
        <dbReference type="EMBL" id="HFC03499.1"/>
    </source>
</evidence>
<feature type="non-terminal residue" evidence="9">
    <location>
        <position position="257"/>
    </location>
</feature>